<organism evidence="7 8">
    <name type="scientific">Pelomonas caseinilytica</name>
    <dbReference type="NCBI Taxonomy" id="2906763"/>
    <lineage>
        <taxon>Bacteria</taxon>
        <taxon>Pseudomonadati</taxon>
        <taxon>Pseudomonadota</taxon>
        <taxon>Betaproteobacteria</taxon>
        <taxon>Burkholderiales</taxon>
        <taxon>Sphaerotilaceae</taxon>
        <taxon>Roseateles</taxon>
    </lineage>
</organism>
<reference evidence="7 8" key="1">
    <citation type="submission" date="2021-12" db="EMBL/GenBank/DDBJ databases">
        <title>Genome seq of p7.</title>
        <authorList>
            <person name="Seo T."/>
        </authorList>
    </citation>
    <scope>NUCLEOTIDE SEQUENCE [LARGE SCALE GENOMIC DNA]</scope>
    <source>
        <strain evidence="7 8">P7</strain>
    </source>
</reference>
<comment type="similarity">
    <text evidence="2">Belongs to the methyl-accepting chemotaxis (MCP) protein family.</text>
</comment>
<dbReference type="InterPro" id="IPR003660">
    <property type="entry name" value="HAMP_dom"/>
</dbReference>
<feature type="transmembrane region" description="Helical" evidence="4">
    <location>
        <begin position="223"/>
        <end position="246"/>
    </location>
</feature>
<evidence type="ECO:0000256" key="2">
    <source>
        <dbReference type="ARBA" id="ARBA00029447"/>
    </source>
</evidence>
<feature type="domain" description="Methyl-accepting transducer" evidence="5">
    <location>
        <begin position="304"/>
        <end position="519"/>
    </location>
</feature>
<dbReference type="SUPFAM" id="SSF58104">
    <property type="entry name" value="Methyl-accepting chemotaxis protein (MCP) signaling domain"/>
    <property type="match status" value="1"/>
</dbReference>
<dbReference type="SMART" id="SM00283">
    <property type="entry name" value="MA"/>
    <property type="match status" value="1"/>
</dbReference>
<name>A0ABS8X699_9BURK</name>
<evidence type="ECO:0000313" key="8">
    <source>
        <dbReference type="Proteomes" id="UP001201463"/>
    </source>
</evidence>
<evidence type="ECO:0000259" key="5">
    <source>
        <dbReference type="PROSITE" id="PS50111"/>
    </source>
</evidence>
<dbReference type="RefSeq" id="WP_233388699.1">
    <property type="nucleotide sequence ID" value="NZ_JAJTWT010000001.1"/>
</dbReference>
<keyword evidence="3" id="KW-0807">Transducer</keyword>
<dbReference type="Pfam" id="PF00015">
    <property type="entry name" value="MCPsignal"/>
    <property type="match status" value="1"/>
</dbReference>
<sequence length="550" mass="58224">MRLTTGLKIGTITIGLMLALVSVLFVAYGRNQRDEAIASEVASARSLILMSEAIRQGMGAKWEKGLFSVEQLRELAKLDDPTLRREKILATVPVVTAWEAAKAKAAEGGFEFRTPRAGARNRDNEPDAQERVALEWLAANPGSSEYSMVDPQINAVRYFRPVRLGQQCLICHGEPATARTLWNRDDGRDVLGYPMEGKKAGDMHGAFEIIKPLAQADAAVRSALLKAAGLALPLLVAAVVAILLLARSITRPLGFAVHAANRLAEGDLTVRMEVRSNDETGQLIEAMQTMVSRLAPVVAEVRGAADTLSSASEEVSATAQHLSQGASAQSAAVEAAASEIVQMREAAAASADKAAANYETANRAALDARDGGDAVSHTVQAMKSIATKIGVVDDIAYQTNLLALNAAIEAARAGEHGKGFAVVAAEVRKLAEHSQAAAQEISQLANDSLKLADRAGQLIGDVVPRIQDAAAVVRDMASAARQQAGSVEHVATAMSRLDETTHHNAAASEELATTAEEVSAQAAQLQQLMEYFKVGESAMNPPQRQAATHV</sequence>
<keyword evidence="4" id="KW-0472">Membrane</keyword>
<accession>A0ABS8X699</accession>
<keyword evidence="4" id="KW-1133">Transmembrane helix</keyword>
<dbReference type="PRINTS" id="PR00260">
    <property type="entry name" value="CHEMTRNSDUCR"/>
</dbReference>
<dbReference type="InterPro" id="IPR051310">
    <property type="entry name" value="MCP_chemotaxis"/>
</dbReference>
<dbReference type="CDD" id="cd06225">
    <property type="entry name" value="HAMP"/>
    <property type="match status" value="1"/>
</dbReference>
<feature type="domain" description="HAMP" evidence="6">
    <location>
        <begin position="247"/>
        <end position="299"/>
    </location>
</feature>
<feature type="transmembrane region" description="Helical" evidence="4">
    <location>
        <begin position="6"/>
        <end position="28"/>
    </location>
</feature>
<dbReference type="Proteomes" id="UP001201463">
    <property type="component" value="Unassembled WGS sequence"/>
</dbReference>
<keyword evidence="1" id="KW-0145">Chemotaxis</keyword>
<evidence type="ECO:0000256" key="4">
    <source>
        <dbReference type="SAM" id="Phobius"/>
    </source>
</evidence>
<dbReference type="PANTHER" id="PTHR43531:SF11">
    <property type="entry name" value="METHYL-ACCEPTING CHEMOTAXIS PROTEIN 3"/>
    <property type="match status" value="1"/>
</dbReference>
<evidence type="ECO:0000259" key="6">
    <source>
        <dbReference type="PROSITE" id="PS50885"/>
    </source>
</evidence>
<dbReference type="Pfam" id="PF00672">
    <property type="entry name" value="HAMP"/>
    <property type="match status" value="1"/>
</dbReference>
<evidence type="ECO:0000256" key="1">
    <source>
        <dbReference type="ARBA" id="ARBA00022500"/>
    </source>
</evidence>
<comment type="caution">
    <text evidence="7">The sequence shown here is derived from an EMBL/GenBank/DDBJ whole genome shotgun (WGS) entry which is preliminary data.</text>
</comment>
<evidence type="ECO:0000313" key="7">
    <source>
        <dbReference type="EMBL" id="MCE4535901.1"/>
    </source>
</evidence>
<dbReference type="InterPro" id="IPR004090">
    <property type="entry name" value="Chemotax_Me-accpt_rcpt"/>
</dbReference>
<dbReference type="Gene3D" id="1.10.287.950">
    <property type="entry name" value="Methyl-accepting chemotaxis protein"/>
    <property type="match status" value="1"/>
</dbReference>
<keyword evidence="8" id="KW-1185">Reference proteome</keyword>
<dbReference type="InterPro" id="IPR021796">
    <property type="entry name" value="Tll0287-like_dom"/>
</dbReference>
<protein>
    <submittedName>
        <fullName evidence="7">Methyl-accepting chemotaxis protein</fullName>
    </submittedName>
</protein>
<dbReference type="PROSITE" id="PS50885">
    <property type="entry name" value="HAMP"/>
    <property type="match status" value="1"/>
</dbReference>
<dbReference type="PROSITE" id="PS50111">
    <property type="entry name" value="CHEMOTAXIS_TRANSDUC_2"/>
    <property type="match status" value="1"/>
</dbReference>
<dbReference type="Pfam" id="PF11845">
    <property type="entry name" value="Tll0287-like"/>
    <property type="match status" value="1"/>
</dbReference>
<keyword evidence="4" id="KW-0812">Transmembrane</keyword>
<proteinExistence type="inferred from homology"/>
<dbReference type="EMBL" id="JAJTWT010000001">
    <property type="protein sequence ID" value="MCE4535901.1"/>
    <property type="molecule type" value="Genomic_DNA"/>
</dbReference>
<dbReference type="InterPro" id="IPR004089">
    <property type="entry name" value="MCPsignal_dom"/>
</dbReference>
<gene>
    <name evidence="7" type="ORF">LXT12_01335</name>
</gene>
<dbReference type="PANTHER" id="PTHR43531">
    <property type="entry name" value="PROTEIN ICFG"/>
    <property type="match status" value="1"/>
</dbReference>
<evidence type="ECO:0000256" key="3">
    <source>
        <dbReference type="PROSITE-ProRule" id="PRU00284"/>
    </source>
</evidence>
<dbReference type="SMART" id="SM00304">
    <property type="entry name" value="HAMP"/>
    <property type="match status" value="1"/>
</dbReference>